<dbReference type="AlphaFoldDB" id="A0A1E2UUK5"/>
<gene>
    <name evidence="1" type="ORF">A3196_16835</name>
</gene>
<proteinExistence type="predicted"/>
<name>A0A1E2UUK5_9GAMM</name>
<evidence type="ECO:0000313" key="1">
    <source>
        <dbReference type="EMBL" id="ODB98272.1"/>
    </source>
</evidence>
<organism evidence="1 2">
    <name type="scientific">Candidatus Thiodiazotropha endoloripes</name>
    <dbReference type="NCBI Taxonomy" id="1818881"/>
    <lineage>
        <taxon>Bacteria</taxon>
        <taxon>Pseudomonadati</taxon>
        <taxon>Pseudomonadota</taxon>
        <taxon>Gammaproteobacteria</taxon>
        <taxon>Chromatiales</taxon>
        <taxon>Sedimenticolaceae</taxon>
        <taxon>Candidatus Thiodiazotropha</taxon>
    </lineage>
</organism>
<protein>
    <submittedName>
        <fullName evidence="1">Uncharacterized protein</fullName>
    </submittedName>
</protein>
<reference evidence="1 2" key="1">
    <citation type="submission" date="2016-03" db="EMBL/GenBank/DDBJ databases">
        <title>Chemosynthetic sulphur-oxidizing symbionts of marine invertebrate animals are capable of nitrogen fixation.</title>
        <authorList>
            <person name="Petersen J.M."/>
            <person name="Kemper A."/>
            <person name="Gruber-Vodicka H."/>
            <person name="Cardini U."/>
            <person name="Geest Mvander."/>
            <person name="Kleiner M."/>
            <person name="Bulgheresi S."/>
            <person name="Fussmann M."/>
            <person name="Herbold C."/>
            <person name="Seah B.K.B."/>
            <person name="Antony C.Paul."/>
            <person name="Liu D."/>
            <person name="Belitz A."/>
            <person name="Weber M."/>
        </authorList>
    </citation>
    <scope>NUCLEOTIDE SEQUENCE [LARGE SCALE GENOMIC DNA]</scope>
    <source>
        <strain evidence="1">G_D</strain>
    </source>
</reference>
<evidence type="ECO:0000313" key="2">
    <source>
        <dbReference type="Proteomes" id="UP000094849"/>
    </source>
</evidence>
<sequence>MLEASSLLLKKTVLWFRQQRDDGVWVKTLSARQAVNSCQYDKKQFIESIQKEKIYPLKPRKWMKDK</sequence>
<dbReference type="STRING" id="1818881.A3196_16835"/>
<dbReference type="Proteomes" id="UP000094849">
    <property type="component" value="Unassembled WGS sequence"/>
</dbReference>
<dbReference type="RefSeq" id="WP_141694718.1">
    <property type="nucleotide sequence ID" value="NZ_LVJZ01000003.1"/>
</dbReference>
<comment type="caution">
    <text evidence="1">The sequence shown here is derived from an EMBL/GenBank/DDBJ whole genome shotgun (WGS) entry which is preliminary data.</text>
</comment>
<keyword evidence="2" id="KW-1185">Reference proteome</keyword>
<accession>A0A1E2UUK5</accession>
<dbReference type="EMBL" id="LVJZ01000003">
    <property type="protein sequence ID" value="ODB98272.1"/>
    <property type="molecule type" value="Genomic_DNA"/>
</dbReference>